<reference evidence="8" key="1">
    <citation type="submission" date="2025-08" db="UniProtKB">
        <authorList>
            <consortium name="Ensembl"/>
        </authorList>
    </citation>
    <scope>IDENTIFICATION</scope>
</reference>
<evidence type="ECO:0000259" key="7">
    <source>
        <dbReference type="PROSITE" id="PS50950"/>
    </source>
</evidence>
<dbReference type="SUPFAM" id="SSF57716">
    <property type="entry name" value="Glucocorticoid receptor-like (DNA-binding domain)"/>
    <property type="match status" value="1"/>
</dbReference>
<dbReference type="PANTHER" id="PTHR46927:SF2">
    <property type="entry name" value="THAP DOMAIN-CONTAINING PROTEIN 8"/>
    <property type="match status" value="1"/>
</dbReference>
<dbReference type="PROSITE" id="PS50950">
    <property type="entry name" value="ZF_THAP"/>
    <property type="match status" value="1"/>
</dbReference>
<keyword evidence="2 5" id="KW-0863">Zinc-finger</keyword>
<dbReference type="Pfam" id="PF05485">
    <property type="entry name" value="THAP"/>
    <property type="match status" value="1"/>
</dbReference>
<feature type="region of interest" description="Disordered" evidence="6">
    <location>
        <begin position="122"/>
        <end position="144"/>
    </location>
</feature>
<reference evidence="8" key="2">
    <citation type="submission" date="2025-09" db="UniProtKB">
        <authorList>
            <consortium name="Ensembl"/>
        </authorList>
    </citation>
    <scope>IDENTIFICATION</scope>
</reference>
<organism evidence="8 9">
    <name type="scientific">Anas zonorhyncha</name>
    <name type="common">Eastern spot-billed duck</name>
    <dbReference type="NCBI Taxonomy" id="75864"/>
    <lineage>
        <taxon>Eukaryota</taxon>
        <taxon>Metazoa</taxon>
        <taxon>Chordata</taxon>
        <taxon>Craniata</taxon>
        <taxon>Vertebrata</taxon>
        <taxon>Euteleostomi</taxon>
        <taxon>Archelosauria</taxon>
        <taxon>Archosauria</taxon>
        <taxon>Dinosauria</taxon>
        <taxon>Saurischia</taxon>
        <taxon>Theropoda</taxon>
        <taxon>Coelurosauria</taxon>
        <taxon>Aves</taxon>
        <taxon>Neognathae</taxon>
        <taxon>Galloanserae</taxon>
        <taxon>Anseriformes</taxon>
        <taxon>Anatidae</taxon>
        <taxon>Anatinae</taxon>
        <taxon>Anas</taxon>
    </lineage>
</organism>
<name>A0A8B9W040_9AVES</name>
<evidence type="ECO:0000256" key="2">
    <source>
        <dbReference type="ARBA" id="ARBA00022771"/>
    </source>
</evidence>
<dbReference type="InterPro" id="IPR006612">
    <property type="entry name" value="THAP_Znf"/>
</dbReference>
<evidence type="ECO:0000256" key="1">
    <source>
        <dbReference type="ARBA" id="ARBA00022723"/>
    </source>
</evidence>
<dbReference type="PANTHER" id="PTHR46927">
    <property type="entry name" value="AGAP005574-PA"/>
    <property type="match status" value="1"/>
</dbReference>
<protein>
    <recommendedName>
        <fullName evidence="7">THAP-type domain-containing protein</fullName>
    </recommendedName>
</protein>
<evidence type="ECO:0000313" key="9">
    <source>
        <dbReference type="Proteomes" id="UP000694549"/>
    </source>
</evidence>
<keyword evidence="9" id="KW-1185">Reference proteome</keyword>
<dbReference type="Ensembl" id="ENSAZOT00000031776.1">
    <property type="protein sequence ID" value="ENSAZOP00000029698.1"/>
    <property type="gene ID" value="ENSAZOG00000018574.1"/>
</dbReference>
<evidence type="ECO:0000256" key="3">
    <source>
        <dbReference type="ARBA" id="ARBA00022833"/>
    </source>
</evidence>
<dbReference type="InterPro" id="IPR052224">
    <property type="entry name" value="THAP_domain_protein"/>
</dbReference>
<dbReference type="GO" id="GO:0003677">
    <property type="term" value="F:DNA binding"/>
    <property type="evidence" value="ECO:0007669"/>
    <property type="project" value="UniProtKB-UniRule"/>
</dbReference>
<dbReference type="SMART" id="SM00692">
    <property type="entry name" value="DM3"/>
    <property type="match status" value="1"/>
</dbReference>
<evidence type="ECO:0000256" key="5">
    <source>
        <dbReference type="PROSITE-ProRule" id="PRU00309"/>
    </source>
</evidence>
<feature type="compositionally biased region" description="Gly residues" evidence="6">
    <location>
        <begin position="135"/>
        <end position="144"/>
    </location>
</feature>
<proteinExistence type="predicted"/>
<keyword evidence="1" id="KW-0479">Metal-binding</keyword>
<dbReference type="GO" id="GO:0008270">
    <property type="term" value="F:zinc ion binding"/>
    <property type="evidence" value="ECO:0007669"/>
    <property type="project" value="UniProtKB-KW"/>
</dbReference>
<dbReference type="SMART" id="SM00980">
    <property type="entry name" value="THAP"/>
    <property type="match status" value="1"/>
</dbReference>
<evidence type="ECO:0000313" key="8">
    <source>
        <dbReference type="Ensembl" id="ENSAZOP00000029698.1"/>
    </source>
</evidence>
<feature type="domain" description="THAP-type" evidence="7">
    <location>
        <begin position="1"/>
        <end position="55"/>
    </location>
</feature>
<keyword evidence="3" id="KW-0862">Zinc</keyword>
<evidence type="ECO:0000256" key="6">
    <source>
        <dbReference type="SAM" id="MobiDB-lite"/>
    </source>
</evidence>
<accession>A0A8B9W040</accession>
<dbReference type="Proteomes" id="UP000694549">
    <property type="component" value="Unplaced"/>
</dbReference>
<keyword evidence="4 5" id="KW-0238">DNA-binding</keyword>
<sequence>MQDAARLRQWLAQMRREHWVPTRHQHLCSEHFEPSCFEYRWGVRYLRPDAVPTIFPDPGTPPTVPEEPFGVFGTPPRAGGGELSAAELLGVVLLLQRKVRGLQQRHRRHRARLEAMEGLIPKLRPPGTTPLIQEVGGGGRQEGG</sequence>
<dbReference type="AlphaFoldDB" id="A0A8B9W040"/>
<evidence type="ECO:0000256" key="4">
    <source>
        <dbReference type="ARBA" id="ARBA00023125"/>
    </source>
</evidence>